<keyword evidence="9" id="KW-1185">Reference proteome</keyword>
<evidence type="ECO:0000256" key="4">
    <source>
        <dbReference type="ARBA" id="ARBA00023163"/>
    </source>
</evidence>
<dbReference type="GO" id="GO:0000981">
    <property type="term" value="F:DNA-binding transcription factor activity, RNA polymerase II-specific"/>
    <property type="evidence" value="ECO:0007669"/>
    <property type="project" value="InterPro"/>
</dbReference>
<feature type="compositionally biased region" description="Low complexity" evidence="6">
    <location>
        <begin position="86"/>
        <end position="96"/>
    </location>
</feature>
<evidence type="ECO:0000256" key="3">
    <source>
        <dbReference type="ARBA" id="ARBA00023125"/>
    </source>
</evidence>
<dbReference type="InterPro" id="IPR001138">
    <property type="entry name" value="Zn2Cys6_DnaBD"/>
</dbReference>
<dbReference type="Proteomes" id="UP001302676">
    <property type="component" value="Unassembled WGS sequence"/>
</dbReference>
<gene>
    <name evidence="8" type="ORF">C8A04DRAFT_14037</name>
</gene>
<dbReference type="PANTHER" id="PTHR47663">
    <property type="entry name" value="XYLANOLYTIC TRANSCRIPTIONAL ACTIVATOR XLNR-RELATED"/>
    <property type="match status" value="1"/>
</dbReference>
<comment type="caution">
    <text evidence="8">The sequence shown here is derived from an EMBL/GenBank/DDBJ whole genome shotgun (WGS) entry which is preliminary data.</text>
</comment>
<feature type="region of interest" description="Disordered" evidence="6">
    <location>
        <begin position="68"/>
        <end position="104"/>
    </location>
</feature>
<dbReference type="SMART" id="SM00066">
    <property type="entry name" value="GAL4"/>
    <property type="match status" value="1"/>
</dbReference>
<dbReference type="SUPFAM" id="SSF57701">
    <property type="entry name" value="Zn2/Cys6 DNA-binding domain"/>
    <property type="match status" value="1"/>
</dbReference>
<sequence>MSEARVEQGTTSGEGILSHVLVTGHTPPLVLISSHVCCTRHLASAKLREFTGASPKLASAARCQINRSEAVSYPPPPSTGDGAVVSDDTSQQQSTESDNRQNHPHIHSHFSAEAAAAAIATAHHGLQALQAAVAVPTTTTSTGTMASQQHAAMADASFLGGANAAQGSPPGGAQNSKATRLRRACDMCSQRKVKCDETQPCRPCTELEVECTFNRTMKRRGPPNKHAEAAKAAKQQRLEPNINLGPHNAAETLISISGGQESQHILDAESIAPWPILTLLIDDFFTYIHPLAPFPHETTFRMSFTAREDRTNRGFLALLASMIGALVASFPRTARLHLKTQQHGMHMYPKALTLIDRCRTVALEARGACFYNKDEVTVYDAATSYFIGLGASYTMQWKICRRFMAESMAFIRELGYHKPRDMGSSMFGVTYRGPAFNHVEDQLGKRIFWCLLVSLRSMSQLGISHSDIVLPPPTPTEPYPDFPVEVDDQYILTHQILGQPDHSLSLLTGFNQAVKIYMTMNSLVGIEMTYGISKLPFHDQKSMLDESLQSAKQTLEGLPPQLAIDLDRSGAGPSHGLSNLLPTAPQANVFEDNGNGLQYGSMGYSPLQQHQQQATPDFRHIPSVQPERRRLLQYEIQKANIYASQISTRSYYVERTNKSVAAAALHAAAEQTDPIDANMTTERELIVQHLLTVLSSISQRSMEPNGASFINKIRQVASTLVHDGSAPERKGPVAVNAQELLSKFVEVLLRLERIPPGDHHGNGGVGNLVGAGQDEEQELRSWADLRENQFRFLQGGGFMGLP</sequence>
<dbReference type="InterPro" id="IPR036864">
    <property type="entry name" value="Zn2-C6_fun-type_DNA-bd_sf"/>
</dbReference>
<keyword evidence="4" id="KW-0804">Transcription</keyword>
<evidence type="ECO:0000256" key="1">
    <source>
        <dbReference type="ARBA" id="ARBA00022833"/>
    </source>
</evidence>
<dbReference type="PROSITE" id="PS50048">
    <property type="entry name" value="ZN2_CY6_FUNGAL_2"/>
    <property type="match status" value="1"/>
</dbReference>
<keyword evidence="2" id="KW-0805">Transcription regulation</keyword>
<name>A0AAN6UYG0_9PEZI</name>
<accession>A0AAN6UYG0</accession>
<proteinExistence type="predicted"/>
<dbReference type="AlphaFoldDB" id="A0AAN6UYG0"/>
<protein>
    <recommendedName>
        <fullName evidence="7">Zn(2)-C6 fungal-type domain-containing protein</fullName>
    </recommendedName>
</protein>
<dbReference type="GO" id="GO:0003677">
    <property type="term" value="F:DNA binding"/>
    <property type="evidence" value="ECO:0007669"/>
    <property type="project" value="UniProtKB-KW"/>
</dbReference>
<dbReference type="Pfam" id="PF00172">
    <property type="entry name" value="Zn_clus"/>
    <property type="match status" value="1"/>
</dbReference>
<reference evidence="8" key="1">
    <citation type="journal article" date="2023" name="Mol. Phylogenet. Evol.">
        <title>Genome-scale phylogeny and comparative genomics of the fungal order Sordariales.</title>
        <authorList>
            <person name="Hensen N."/>
            <person name="Bonometti L."/>
            <person name="Westerberg I."/>
            <person name="Brannstrom I.O."/>
            <person name="Guillou S."/>
            <person name="Cros-Aarteil S."/>
            <person name="Calhoun S."/>
            <person name="Haridas S."/>
            <person name="Kuo A."/>
            <person name="Mondo S."/>
            <person name="Pangilinan J."/>
            <person name="Riley R."/>
            <person name="LaButti K."/>
            <person name="Andreopoulos B."/>
            <person name="Lipzen A."/>
            <person name="Chen C."/>
            <person name="Yan M."/>
            <person name="Daum C."/>
            <person name="Ng V."/>
            <person name="Clum A."/>
            <person name="Steindorff A."/>
            <person name="Ohm R.A."/>
            <person name="Martin F."/>
            <person name="Silar P."/>
            <person name="Natvig D.O."/>
            <person name="Lalanne C."/>
            <person name="Gautier V."/>
            <person name="Ament-Velasquez S.L."/>
            <person name="Kruys A."/>
            <person name="Hutchinson M.I."/>
            <person name="Powell A.J."/>
            <person name="Barry K."/>
            <person name="Miller A.N."/>
            <person name="Grigoriev I.V."/>
            <person name="Debuchy R."/>
            <person name="Gladieux P."/>
            <person name="Hiltunen Thoren M."/>
            <person name="Johannesson H."/>
        </authorList>
    </citation>
    <scope>NUCLEOTIDE SEQUENCE</scope>
    <source>
        <strain evidence="8">CBS 141.50</strain>
    </source>
</reference>
<organism evidence="8 9">
    <name type="scientific">Dichotomopilus funicola</name>
    <dbReference type="NCBI Taxonomy" id="1934379"/>
    <lineage>
        <taxon>Eukaryota</taxon>
        <taxon>Fungi</taxon>
        <taxon>Dikarya</taxon>
        <taxon>Ascomycota</taxon>
        <taxon>Pezizomycotina</taxon>
        <taxon>Sordariomycetes</taxon>
        <taxon>Sordariomycetidae</taxon>
        <taxon>Sordariales</taxon>
        <taxon>Chaetomiaceae</taxon>
        <taxon>Dichotomopilus</taxon>
    </lineage>
</organism>
<dbReference type="RefSeq" id="XP_062634898.1">
    <property type="nucleotide sequence ID" value="XM_062777942.1"/>
</dbReference>
<dbReference type="CDD" id="cd00067">
    <property type="entry name" value="GAL4"/>
    <property type="match status" value="1"/>
</dbReference>
<dbReference type="GeneID" id="87814555"/>
<feature type="domain" description="Zn(2)-C6 fungal-type" evidence="7">
    <location>
        <begin position="184"/>
        <end position="213"/>
    </location>
</feature>
<keyword evidence="5" id="KW-0539">Nucleus</keyword>
<dbReference type="EMBL" id="MU853610">
    <property type="protein sequence ID" value="KAK4141527.1"/>
    <property type="molecule type" value="Genomic_DNA"/>
</dbReference>
<evidence type="ECO:0000256" key="5">
    <source>
        <dbReference type="ARBA" id="ARBA00023242"/>
    </source>
</evidence>
<dbReference type="CDD" id="cd12148">
    <property type="entry name" value="fungal_TF_MHR"/>
    <property type="match status" value="1"/>
</dbReference>
<dbReference type="PROSITE" id="PS00463">
    <property type="entry name" value="ZN2_CY6_FUNGAL_1"/>
    <property type="match status" value="1"/>
</dbReference>
<dbReference type="InterPro" id="IPR051439">
    <property type="entry name" value="XlnR/Xlr1"/>
</dbReference>
<evidence type="ECO:0000259" key="7">
    <source>
        <dbReference type="PROSITE" id="PS50048"/>
    </source>
</evidence>
<dbReference type="PANTHER" id="PTHR47663:SF1">
    <property type="entry name" value="XYLANOLYTIC TRANSCRIPTIONAL ACTIVATOR XLNR-RELATED"/>
    <property type="match status" value="1"/>
</dbReference>
<evidence type="ECO:0000256" key="2">
    <source>
        <dbReference type="ARBA" id="ARBA00023015"/>
    </source>
</evidence>
<evidence type="ECO:0000313" key="8">
    <source>
        <dbReference type="EMBL" id="KAK4141527.1"/>
    </source>
</evidence>
<dbReference type="GO" id="GO:0008270">
    <property type="term" value="F:zinc ion binding"/>
    <property type="evidence" value="ECO:0007669"/>
    <property type="project" value="InterPro"/>
</dbReference>
<keyword evidence="1" id="KW-0862">Zinc</keyword>
<evidence type="ECO:0000313" key="9">
    <source>
        <dbReference type="Proteomes" id="UP001302676"/>
    </source>
</evidence>
<keyword evidence="3" id="KW-0238">DNA-binding</keyword>
<evidence type="ECO:0000256" key="6">
    <source>
        <dbReference type="SAM" id="MobiDB-lite"/>
    </source>
</evidence>
<reference evidence="8" key="2">
    <citation type="submission" date="2023-05" db="EMBL/GenBank/DDBJ databases">
        <authorList>
            <consortium name="Lawrence Berkeley National Laboratory"/>
            <person name="Steindorff A."/>
            <person name="Hensen N."/>
            <person name="Bonometti L."/>
            <person name="Westerberg I."/>
            <person name="Brannstrom I.O."/>
            <person name="Guillou S."/>
            <person name="Cros-Aarteil S."/>
            <person name="Calhoun S."/>
            <person name="Haridas S."/>
            <person name="Kuo A."/>
            <person name="Mondo S."/>
            <person name="Pangilinan J."/>
            <person name="Riley R."/>
            <person name="Labutti K."/>
            <person name="Andreopoulos B."/>
            <person name="Lipzen A."/>
            <person name="Chen C."/>
            <person name="Yanf M."/>
            <person name="Daum C."/>
            <person name="Ng V."/>
            <person name="Clum A."/>
            <person name="Ohm R."/>
            <person name="Martin F."/>
            <person name="Silar P."/>
            <person name="Natvig D."/>
            <person name="Lalanne C."/>
            <person name="Gautier V."/>
            <person name="Ament-Velasquez S.L."/>
            <person name="Kruys A."/>
            <person name="Hutchinson M.I."/>
            <person name="Powell A.J."/>
            <person name="Barry K."/>
            <person name="Miller A.N."/>
            <person name="Grigoriev I.V."/>
            <person name="Debuchy R."/>
            <person name="Gladieux P."/>
            <person name="Thoren M.H."/>
            <person name="Johannesson H."/>
        </authorList>
    </citation>
    <scope>NUCLEOTIDE SEQUENCE</scope>
    <source>
        <strain evidence="8">CBS 141.50</strain>
    </source>
</reference>
<dbReference type="Gene3D" id="4.10.240.10">
    <property type="entry name" value="Zn(2)-C6 fungal-type DNA-binding domain"/>
    <property type="match status" value="1"/>
</dbReference>